<dbReference type="EC" id="2.7.7.87" evidence="3"/>
<keyword evidence="9" id="KW-0067">ATP-binding</keyword>
<reference evidence="14" key="1">
    <citation type="submission" date="2020-05" db="EMBL/GenBank/DDBJ databases">
        <authorList>
            <person name="Chiriac C."/>
            <person name="Salcher M."/>
            <person name="Ghai R."/>
            <person name="Kavagutti S V."/>
        </authorList>
    </citation>
    <scope>NUCLEOTIDE SEQUENCE</scope>
</reference>
<dbReference type="GO" id="GO:0005524">
    <property type="term" value="F:ATP binding"/>
    <property type="evidence" value="ECO:0007669"/>
    <property type="project" value="UniProtKB-KW"/>
</dbReference>
<dbReference type="GO" id="GO:0003725">
    <property type="term" value="F:double-stranded RNA binding"/>
    <property type="evidence" value="ECO:0007669"/>
    <property type="project" value="InterPro"/>
</dbReference>
<organism evidence="14">
    <name type="scientific">freshwater metagenome</name>
    <dbReference type="NCBI Taxonomy" id="449393"/>
    <lineage>
        <taxon>unclassified sequences</taxon>
        <taxon>metagenomes</taxon>
        <taxon>ecological metagenomes</taxon>
    </lineage>
</organism>
<evidence type="ECO:0000256" key="5">
    <source>
        <dbReference type="ARBA" id="ARBA00022679"/>
    </source>
</evidence>
<comment type="catalytic activity">
    <reaction evidence="11">
        <text>L-threonine + hydrogencarbonate + ATP = L-threonylcarbamoyladenylate + diphosphate + H2O</text>
        <dbReference type="Rhea" id="RHEA:36407"/>
        <dbReference type="ChEBI" id="CHEBI:15377"/>
        <dbReference type="ChEBI" id="CHEBI:17544"/>
        <dbReference type="ChEBI" id="CHEBI:30616"/>
        <dbReference type="ChEBI" id="CHEBI:33019"/>
        <dbReference type="ChEBI" id="CHEBI:57926"/>
        <dbReference type="ChEBI" id="CHEBI:73682"/>
        <dbReference type="EC" id="2.7.7.87"/>
    </reaction>
</comment>
<dbReference type="Gene3D" id="3.90.870.10">
    <property type="entry name" value="DHBP synthase"/>
    <property type="match status" value="1"/>
</dbReference>
<evidence type="ECO:0000256" key="1">
    <source>
        <dbReference type="ARBA" id="ARBA00004496"/>
    </source>
</evidence>
<evidence type="ECO:0000313" key="14">
    <source>
        <dbReference type="EMBL" id="CAB4639551.1"/>
    </source>
</evidence>
<evidence type="ECO:0000256" key="10">
    <source>
        <dbReference type="ARBA" id="ARBA00029774"/>
    </source>
</evidence>
<dbReference type="InterPro" id="IPR006070">
    <property type="entry name" value="Sua5-like_dom"/>
</dbReference>
<dbReference type="GO" id="GO:0061710">
    <property type="term" value="F:L-threonylcarbamoyladenylate synthase"/>
    <property type="evidence" value="ECO:0007669"/>
    <property type="project" value="UniProtKB-EC"/>
</dbReference>
<keyword evidence="4" id="KW-0963">Cytoplasm</keyword>
<feature type="domain" description="YrdC-like" evidence="12">
    <location>
        <begin position="15"/>
        <end position="206"/>
    </location>
</feature>
<comment type="subcellular location">
    <subcellularLocation>
        <location evidence="1">Cytoplasm</location>
    </subcellularLocation>
</comment>
<evidence type="ECO:0000256" key="6">
    <source>
        <dbReference type="ARBA" id="ARBA00022694"/>
    </source>
</evidence>
<dbReference type="GO" id="GO:0005737">
    <property type="term" value="C:cytoplasm"/>
    <property type="evidence" value="ECO:0007669"/>
    <property type="project" value="UniProtKB-SubCell"/>
</dbReference>
<dbReference type="InterPro" id="IPR050156">
    <property type="entry name" value="TC-AMP_synthase_SUA5"/>
</dbReference>
<name>A0A6J6JQ05_9ZZZZ</name>
<dbReference type="GO" id="GO:0006450">
    <property type="term" value="P:regulation of translational fidelity"/>
    <property type="evidence" value="ECO:0007669"/>
    <property type="project" value="TreeGrafter"/>
</dbReference>
<dbReference type="Pfam" id="PF01300">
    <property type="entry name" value="Sua5_yciO_yrdC"/>
    <property type="match status" value="1"/>
</dbReference>
<evidence type="ECO:0000256" key="7">
    <source>
        <dbReference type="ARBA" id="ARBA00022695"/>
    </source>
</evidence>
<evidence type="ECO:0000256" key="9">
    <source>
        <dbReference type="ARBA" id="ARBA00022840"/>
    </source>
</evidence>
<keyword evidence="5" id="KW-0808">Transferase</keyword>
<evidence type="ECO:0000256" key="11">
    <source>
        <dbReference type="ARBA" id="ARBA00048366"/>
    </source>
</evidence>
<keyword evidence="7" id="KW-0548">Nucleotidyltransferase</keyword>
<comment type="similarity">
    <text evidence="2">Belongs to the SUA5 family.</text>
</comment>
<dbReference type="SUPFAM" id="SSF55821">
    <property type="entry name" value="YrdC/RibB"/>
    <property type="match status" value="1"/>
</dbReference>
<dbReference type="EMBL" id="CAEZTM010000049">
    <property type="protein sequence ID" value="CAB4575780.1"/>
    <property type="molecule type" value="Genomic_DNA"/>
</dbReference>
<evidence type="ECO:0000313" key="13">
    <source>
        <dbReference type="EMBL" id="CAB4575780.1"/>
    </source>
</evidence>
<evidence type="ECO:0000256" key="8">
    <source>
        <dbReference type="ARBA" id="ARBA00022741"/>
    </source>
</evidence>
<dbReference type="NCBIfam" id="TIGR00057">
    <property type="entry name" value="L-threonylcarbamoyladenylate synthase"/>
    <property type="match status" value="1"/>
</dbReference>
<gene>
    <name evidence="13" type="ORF">UFOPK1684_01030</name>
    <name evidence="14" type="ORF">UFOPK2158_00456</name>
</gene>
<keyword evidence="8" id="KW-0547">Nucleotide-binding</keyword>
<dbReference type="PANTHER" id="PTHR17490">
    <property type="entry name" value="SUA5"/>
    <property type="match status" value="1"/>
</dbReference>
<keyword evidence="6" id="KW-0819">tRNA processing</keyword>
<accession>A0A6J6JQ05</accession>
<dbReference type="PANTHER" id="PTHR17490:SF16">
    <property type="entry name" value="THREONYLCARBAMOYL-AMP SYNTHASE"/>
    <property type="match status" value="1"/>
</dbReference>
<dbReference type="GO" id="GO:0000049">
    <property type="term" value="F:tRNA binding"/>
    <property type="evidence" value="ECO:0007669"/>
    <property type="project" value="TreeGrafter"/>
</dbReference>
<dbReference type="EMBL" id="CAEZVY010000034">
    <property type="protein sequence ID" value="CAB4639551.1"/>
    <property type="molecule type" value="Genomic_DNA"/>
</dbReference>
<dbReference type="InterPro" id="IPR017945">
    <property type="entry name" value="DHBP_synth_RibB-like_a/b_dom"/>
</dbReference>
<sequence>MSNALFDCREPAALLEGMRKARMAIGRGKVVCVPTDTVYGLVADAFKPSATKALRDARGMGENDPLGVLLPGIPTLRALAENVSDEVQALAGEFWPGALTIITAAGESLMWDLGNTQGTVALRMPSERIVLELLSETGPLVASSAYRLGETGGLTAEDAEATFGSDVAVYLSSGVRYSAGALSTVVDATGLDRPGGKLRLVREGAIPATDIYAVVDVSRFG</sequence>
<evidence type="ECO:0000259" key="12">
    <source>
        <dbReference type="PROSITE" id="PS51163"/>
    </source>
</evidence>
<proteinExistence type="inferred from homology"/>
<dbReference type="AlphaFoldDB" id="A0A6J6JQ05"/>
<dbReference type="PROSITE" id="PS51163">
    <property type="entry name" value="YRDC"/>
    <property type="match status" value="1"/>
</dbReference>
<evidence type="ECO:0000256" key="3">
    <source>
        <dbReference type="ARBA" id="ARBA00012584"/>
    </source>
</evidence>
<protein>
    <recommendedName>
        <fullName evidence="10">L-threonylcarbamoyladenylate synthase</fullName>
        <ecNumber evidence="3">2.7.7.87</ecNumber>
    </recommendedName>
    <alternativeName>
        <fullName evidence="10">L-threonylcarbamoyladenylate synthase</fullName>
    </alternativeName>
</protein>
<evidence type="ECO:0000256" key="2">
    <source>
        <dbReference type="ARBA" id="ARBA00007663"/>
    </source>
</evidence>
<evidence type="ECO:0000256" key="4">
    <source>
        <dbReference type="ARBA" id="ARBA00022490"/>
    </source>
</evidence>
<dbReference type="GO" id="GO:0008033">
    <property type="term" value="P:tRNA processing"/>
    <property type="evidence" value="ECO:0007669"/>
    <property type="project" value="UniProtKB-KW"/>
</dbReference>